<keyword evidence="5 6" id="KW-0456">Lyase</keyword>
<evidence type="ECO:0000256" key="5">
    <source>
        <dbReference type="ARBA" id="ARBA00023239"/>
    </source>
</evidence>
<evidence type="ECO:0000256" key="1">
    <source>
        <dbReference type="ARBA" id="ARBA00001554"/>
    </source>
</evidence>
<dbReference type="PANTHER" id="PTHR12599">
    <property type="entry name" value="PTERIN-4-ALPHA-CARBINOLAMINE DEHYDRATASE"/>
    <property type="match status" value="1"/>
</dbReference>
<sequence>MRYETVDGDEIERRLAELPGWAFEGDALRRRYRLEHVAAAIMVAHIAQVQKELDHHADLTLGYDSVQVATTTHAVGGRVTATDFALAHRIEEVAKAHGASG</sequence>
<dbReference type="PANTHER" id="PTHR12599:SF0">
    <property type="entry name" value="PTERIN-4-ALPHA-CARBINOLAMINE DEHYDRATASE"/>
    <property type="match status" value="1"/>
</dbReference>
<name>A0A852ZRF1_9ACTN</name>
<evidence type="ECO:0000256" key="2">
    <source>
        <dbReference type="ARBA" id="ARBA00006472"/>
    </source>
</evidence>
<dbReference type="AlphaFoldDB" id="A0A852ZRF1"/>
<evidence type="ECO:0000313" key="6">
    <source>
        <dbReference type="EMBL" id="NYI04057.1"/>
    </source>
</evidence>
<evidence type="ECO:0000256" key="3">
    <source>
        <dbReference type="ARBA" id="ARBA00013252"/>
    </source>
</evidence>
<dbReference type="InterPro" id="IPR036428">
    <property type="entry name" value="PCD_sf"/>
</dbReference>
<accession>A0A852ZRF1</accession>
<dbReference type="GO" id="GO:0008124">
    <property type="term" value="F:4-alpha-hydroxytetrahydrobiopterin dehydratase activity"/>
    <property type="evidence" value="ECO:0007669"/>
    <property type="project" value="UniProtKB-EC"/>
</dbReference>
<dbReference type="Gene3D" id="3.30.1360.20">
    <property type="entry name" value="Transcriptional coactivator/pterin dehydratase"/>
    <property type="match status" value="1"/>
</dbReference>
<comment type="similarity">
    <text evidence="2">Belongs to the pterin-4-alpha-carbinolamine dehydratase family.</text>
</comment>
<dbReference type="Proteomes" id="UP000567795">
    <property type="component" value="Unassembled WGS sequence"/>
</dbReference>
<comment type="caution">
    <text evidence="6">The sequence shown here is derived from an EMBL/GenBank/DDBJ whole genome shotgun (WGS) entry which is preliminary data.</text>
</comment>
<keyword evidence="7" id="KW-1185">Reference proteome</keyword>
<evidence type="ECO:0000313" key="7">
    <source>
        <dbReference type="Proteomes" id="UP000567795"/>
    </source>
</evidence>
<dbReference type="NCBIfam" id="NF002017">
    <property type="entry name" value="PRK00823.1-2"/>
    <property type="match status" value="1"/>
</dbReference>
<dbReference type="RefSeq" id="WP_179813023.1">
    <property type="nucleotide sequence ID" value="NZ_JACBZD010000001.1"/>
</dbReference>
<protein>
    <recommendedName>
        <fullName evidence="4">Putative pterin-4-alpha-carbinolamine dehydratase</fullName>
        <ecNumber evidence="3">4.2.1.96</ecNumber>
    </recommendedName>
</protein>
<proteinExistence type="inferred from homology"/>
<dbReference type="EMBL" id="JACBZD010000001">
    <property type="protein sequence ID" value="NYI04057.1"/>
    <property type="molecule type" value="Genomic_DNA"/>
</dbReference>
<dbReference type="GO" id="GO:0006729">
    <property type="term" value="P:tetrahydrobiopterin biosynthetic process"/>
    <property type="evidence" value="ECO:0007669"/>
    <property type="project" value="InterPro"/>
</dbReference>
<dbReference type="EC" id="4.2.1.96" evidence="3"/>
<dbReference type="InterPro" id="IPR001533">
    <property type="entry name" value="Pterin_deHydtase"/>
</dbReference>
<gene>
    <name evidence="6" type="ORF">FHU37_001000</name>
</gene>
<organism evidence="6 7">
    <name type="scientific">Allostreptomyces psammosilenae</name>
    <dbReference type="NCBI Taxonomy" id="1892865"/>
    <lineage>
        <taxon>Bacteria</taxon>
        <taxon>Bacillati</taxon>
        <taxon>Actinomycetota</taxon>
        <taxon>Actinomycetes</taxon>
        <taxon>Kitasatosporales</taxon>
        <taxon>Streptomycetaceae</taxon>
        <taxon>Allostreptomyces</taxon>
    </lineage>
</organism>
<dbReference type="SUPFAM" id="SSF55248">
    <property type="entry name" value="PCD-like"/>
    <property type="match status" value="1"/>
</dbReference>
<comment type="catalytic activity">
    <reaction evidence="1">
        <text>(4aS,6R)-4a-hydroxy-L-erythro-5,6,7,8-tetrahydrobiopterin = (6R)-L-erythro-6,7-dihydrobiopterin + H2O</text>
        <dbReference type="Rhea" id="RHEA:11920"/>
        <dbReference type="ChEBI" id="CHEBI:15377"/>
        <dbReference type="ChEBI" id="CHEBI:15642"/>
        <dbReference type="ChEBI" id="CHEBI:43120"/>
        <dbReference type="EC" id="4.2.1.96"/>
    </reaction>
</comment>
<reference evidence="6 7" key="1">
    <citation type="submission" date="2020-07" db="EMBL/GenBank/DDBJ databases">
        <title>Sequencing the genomes of 1000 actinobacteria strains.</title>
        <authorList>
            <person name="Klenk H.-P."/>
        </authorList>
    </citation>
    <scope>NUCLEOTIDE SEQUENCE [LARGE SCALE GENOMIC DNA]</scope>
    <source>
        <strain evidence="6 7">DSM 42178</strain>
    </source>
</reference>
<dbReference type="Pfam" id="PF01329">
    <property type="entry name" value="Pterin_4a"/>
    <property type="match status" value="1"/>
</dbReference>
<dbReference type="CDD" id="cd00488">
    <property type="entry name" value="PCD_DCoH"/>
    <property type="match status" value="1"/>
</dbReference>
<evidence type="ECO:0000256" key="4">
    <source>
        <dbReference type="ARBA" id="ARBA00021735"/>
    </source>
</evidence>